<evidence type="ECO:0000256" key="3">
    <source>
        <dbReference type="ARBA" id="ARBA00023054"/>
    </source>
</evidence>
<dbReference type="InterPro" id="IPR058647">
    <property type="entry name" value="BSH_CzcB-like"/>
</dbReference>
<dbReference type="InterPro" id="IPR006143">
    <property type="entry name" value="RND_pump_MFP"/>
</dbReference>
<evidence type="ECO:0000313" key="8">
    <source>
        <dbReference type="Proteomes" id="UP000176965"/>
    </source>
</evidence>
<evidence type="ECO:0000256" key="1">
    <source>
        <dbReference type="ARBA" id="ARBA00004196"/>
    </source>
</evidence>
<dbReference type="Proteomes" id="UP000176965">
    <property type="component" value="Unassembled WGS sequence"/>
</dbReference>
<dbReference type="GO" id="GO:0016020">
    <property type="term" value="C:membrane"/>
    <property type="evidence" value="ECO:0007669"/>
    <property type="project" value="InterPro"/>
</dbReference>
<dbReference type="GO" id="GO:0022857">
    <property type="term" value="F:transmembrane transporter activity"/>
    <property type="evidence" value="ECO:0007669"/>
    <property type="project" value="InterPro"/>
</dbReference>
<evidence type="ECO:0000259" key="6">
    <source>
        <dbReference type="Pfam" id="PF25973"/>
    </source>
</evidence>
<feature type="transmembrane region" description="Helical" evidence="4">
    <location>
        <begin position="17"/>
        <end position="34"/>
    </location>
</feature>
<evidence type="ECO:0000313" key="7">
    <source>
        <dbReference type="EMBL" id="OHA47498.1"/>
    </source>
</evidence>
<dbReference type="NCBIfam" id="TIGR01730">
    <property type="entry name" value="RND_mfp"/>
    <property type="match status" value="1"/>
</dbReference>
<dbReference type="GO" id="GO:0030313">
    <property type="term" value="C:cell envelope"/>
    <property type="evidence" value="ECO:0007669"/>
    <property type="project" value="UniProtKB-SubCell"/>
</dbReference>
<evidence type="ECO:0000256" key="4">
    <source>
        <dbReference type="SAM" id="Phobius"/>
    </source>
</evidence>
<dbReference type="Pfam" id="PF25973">
    <property type="entry name" value="BSH_CzcB"/>
    <property type="match status" value="1"/>
</dbReference>
<keyword evidence="4" id="KW-0812">Transmembrane</keyword>
<keyword evidence="3" id="KW-0175">Coiled coil</keyword>
<dbReference type="STRING" id="1802338.A2541_01510"/>
<sequence length="498" mass="54409">MKNIHKSFFNFIKAHKIWSVIGFVVLIIIIYFVFKGNSGSVKYDETTVMRGSISEIVSVTGNVKPMSSVDLAFERGGRVDNINVSVGDKVYVGEYLLNVASADLLASLNQTKANLKKVQAGFGDSADKTALDFVQAKNSLINVIKDSYTKADDAVRNKIYSLFTDPAKYRAKLAFSTGSFLQEDIEEGKDTVNDNLDFWYWSLSGLNNFSDLDAYYDTAKTNLIFIKSLLDKCAEAVNSLKADTSTLQTQIDTWKANISLARTSVNTAIETLTSTFDQYKTSSLSVKISQNDTLAEEAGIEQAKAQVAAAEAELAKTVIRSPISGVITSLEAKLGEIVPANKNIISVISYGDYEVEAFVPEADIAKVKNGNLATTTLDAYGSNINFETIVIKIDPSATVIDGVPTYKVTLKFTNKDERVRSGMTANLDILTNKKDDVLILPNRVLINKEDGKFVSILNPLDVSEIIEKKIVTGLRGSDGNIEILSGLDEGEKVLSLIK</sequence>
<evidence type="ECO:0000259" key="5">
    <source>
        <dbReference type="Pfam" id="PF25954"/>
    </source>
</evidence>
<organism evidence="7 8">
    <name type="scientific">Candidatus Taylorbacteria bacterium RIFOXYD2_FULL_36_9</name>
    <dbReference type="NCBI Taxonomy" id="1802338"/>
    <lineage>
        <taxon>Bacteria</taxon>
        <taxon>Candidatus Tayloriibacteriota</taxon>
    </lineage>
</organism>
<dbReference type="PANTHER" id="PTHR32347:SF23">
    <property type="entry name" value="BLL5650 PROTEIN"/>
    <property type="match status" value="1"/>
</dbReference>
<dbReference type="Gene3D" id="2.40.30.170">
    <property type="match status" value="1"/>
</dbReference>
<reference evidence="7 8" key="1">
    <citation type="journal article" date="2016" name="Nat. Commun.">
        <title>Thousands of microbial genomes shed light on interconnected biogeochemical processes in an aquifer system.</title>
        <authorList>
            <person name="Anantharaman K."/>
            <person name="Brown C.T."/>
            <person name="Hug L.A."/>
            <person name="Sharon I."/>
            <person name="Castelle C.J."/>
            <person name="Probst A.J."/>
            <person name="Thomas B.C."/>
            <person name="Singh A."/>
            <person name="Wilkins M.J."/>
            <person name="Karaoz U."/>
            <person name="Brodie E.L."/>
            <person name="Williams K.H."/>
            <person name="Hubbard S.S."/>
            <person name="Banfield J.F."/>
        </authorList>
    </citation>
    <scope>NUCLEOTIDE SEQUENCE [LARGE SCALE GENOMIC DNA]</scope>
</reference>
<accession>A0A1G2PGN0</accession>
<evidence type="ECO:0008006" key="9">
    <source>
        <dbReference type="Google" id="ProtNLM"/>
    </source>
</evidence>
<evidence type="ECO:0000256" key="2">
    <source>
        <dbReference type="ARBA" id="ARBA00009477"/>
    </source>
</evidence>
<protein>
    <recommendedName>
        <fullName evidence="9">Membrane fusion protein biotin-lipoyl like domain-containing protein</fullName>
    </recommendedName>
</protein>
<feature type="domain" description="CusB-like beta-barrel" evidence="5">
    <location>
        <begin position="355"/>
        <end position="429"/>
    </location>
</feature>
<comment type="subcellular location">
    <subcellularLocation>
        <location evidence="1">Cell envelope</location>
    </subcellularLocation>
</comment>
<proteinExistence type="inferred from homology"/>
<keyword evidence="4" id="KW-0472">Membrane</keyword>
<dbReference type="Pfam" id="PF25954">
    <property type="entry name" value="Beta-barrel_RND_2"/>
    <property type="match status" value="1"/>
</dbReference>
<dbReference type="InterPro" id="IPR058792">
    <property type="entry name" value="Beta-barrel_RND_2"/>
</dbReference>
<gene>
    <name evidence="7" type="ORF">A2541_01510</name>
</gene>
<comment type="similarity">
    <text evidence="2">Belongs to the membrane fusion protein (MFP) (TC 8.A.1) family.</text>
</comment>
<dbReference type="Gene3D" id="1.10.287.470">
    <property type="entry name" value="Helix hairpin bin"/>
    <property type="match status" value="1"/>
</dbReference>
<name>A0A1G2PGN0_9BACT</name>
<dbReference type="EMBL" id="MHSQ01000009">
    <property type="protein sequence ID" value="OHA47498.1"/>
    <property type="molecule type" value="Genomic_DNA"/>
</dbReference>
<feature type="domain" description="CzcB-like barrel-sandwich hybrid" evidence="6">
    <location>
        <begin position="76"/>
        <end position="347"/>
    </location>
</feature>
<keyword evidence="4" id="KW-1133">Transmembrane helix</keyword>
<dbReference type="InterPro" id="IPR050465">
    <property type="entry name" value="UPF0194_transport"/>
</dbReference>
<dbReference type="PANTHER" id="PTHR32347">
    <property type="entry name" value="EFFLUX SYSTEM COMPONENT YKNX-RELATED"/>
    <property type="match status" value="1"/>
</dbReference>
<dbReference type="Gene3D" id="2.40.420.20">
    <property type="match status" value="1"/>
</dbReference>
<dbReference type="AlphaFoldDB" id="A0A1G2PGN0"/>
<comment type="caution">
    <text evidence="7">The sequence shown here is derived from an EMBL/GenBank/DDBJ whole genome shotgun (WGS) entry which is preliminary data.</text>
</comment>
<dbReference type="Gene3D" id="2.40.50.100">
    <property type="match status" value="2"/>
</dbReference>
<dbReference type="SUPFAM" id="SSF111369">
    <property type="entry name" value="HlyD-like secretion proteins"/>
    <property type="match status" value="1"/>
</dbReference>